<dbReference type="GO" id="GO:0016301">
    <property type="term" value="F:kinase activity"/>
    <property type="evidence" value="ECO:0007669"/>
    <property type="project" value="UniProtKB-KW"/>
</dbReference>
<dbReference type="UniPathway" id="UPA00077">
    <property type="reaction ID" value="UER00155"/>
</dbReference>
<dbReference type="GO" id="GO:0003848">
    <property type="term" value="F:2-amino-4-hydroxy-6-hydroxymethyldihydropteridine diphosphokinase activity"/>
    <property type="evidence" value="ECO:0007669"/>
    <property type="project" value="UniProtKB-EC"/>
</dbReference>
<dbReference type="PANTHER" id="PTHR43071:SF2">
    <property type="entry name" value="2-AMINO-4-HYDROXY-6-HYDROXYMETHYLDIHYDROPTERIDINE PYROPHOSPHOKINASE"/>
    <property type="match status" value="1"/>
</dbReference>
<dbReference type="PROSITE" id="PS00794">
    <property type="entry name" value="HPPK"/>
    <property type="match status" value="1"/>
</dbReference>
<dbReference type="GO" id="GO:0046656">
    <property type="term" value="P:folic acid biosynthetic process"/>
    <property type="evidence" value="ECO:0007669"/>
    <property type="project" value="UniProtKB-KW"/>
</dbReference>
<evidence type="ECO:0000256" key="6">
    <source>
        <dbReference type="ARBA" id="ARBA00022840"/>
    </source>
</evidence>
<evidence type="ECO:0000256" key="1">
    <source>
        <dbReference type="ARBA" id="ARBA00005051"/>
    </source>
</evidence>
<protein>
    <recommendedName>
        <fullName evidence="2">2-amino-4-hydroxy-6-hydroxymethyldihydropteridine diphosphokinase</fullName>
        <ecNumber evidence="2">2.7.6.3</ecNumber>
    </recommendedName>
</protein>
<keyword evidence="7" id="KW-0289">Folate biosynthesis</keyword>
<dbReference type="GO" id="GO:0005524">
    <property type="term" value="F:ATP binding"/>
    <property type="evidence" value="ECO:0007669"/>
    <property type="project" value="UniProtKB-KW"/>
</dbReference>
<dbReference type="EMBL" id="AYKF01000089">
    <property type="protein sequence ID" value="ROO27956.1"/>
    <property type="molecule type" value="Genomic_DNA"/>
</dbReference>
<reference evidence="9 10" key="1">
    <citation type="submission" date="2013-10" db="EMBL/GenBank/DDBJ databases">
        <title>Salinisphaera halophila YIM 95161 Genome Sequencing.</title>
        <authorList>
            <person name="Lai Q."/>
            <person name="Li C."/>
            <person name="Shao Z."/>
        </authorList>
    </citation>
    <scope>NUCLEOTIDE SEQUENCE [LARGE SCALE GENOMIC DNA]</scope>
    <source>
        <strain evidence="9 10">YIM 95161</strain>
    </source>
</reference>
<evidence type="ECO:0000256" key="4">
    <source>
        <dbReference type="ARBA" id="ARBA00022741"/>
    </source>
</evidence>
<feature type="domain" description="7,8-dihydro-6-hydroxymethylpterin-pyrophosphokinase" evidence="8">
    <location>
        <begin position="81"/>
        <end position="92"/>
    </location>
</feature>
<keyword evidence="6" id="KW-0067">ATP-binding</keyword>
<gene>
    <name evidence="9" type="ORF">SAHL_10950</name>
</gene>
<dbReference type="PANTHER" id="PTHR43071">
    <property type="entry name" value="2-AMINO-4-HYDROXY-6-HYDROXYMETHYLDIHYDROPTERIDINE PYROPHOSPHOKINASE"/>
    <property type="match status" value="1"/>
</dbReference>
<evidence type="ECO:0000256" key="3">
    <source>
        <dbReference type="ARBA" id="ARBA00022679"/>
    </source>
</evidence>
<dbReference type="NCBIfam" id="TIGR01498">
    <property type="entry name" value="folK"/>
    <property type="match status" value="1"/>
</dbReference>
<name>A0A423PQR5_9GAMM</name>
<dbReference type="CDD" id="cd00483">
    <property type="entry name" value="HPPK"/>
    <property type="match status" value="1"/>
</dbReference>
<evidence type="ECO:0000313" key="10">
    <source>
        <dbReference type="Proteomes" id="UP000285123"/>
    </source>
</evidence>
<dbReference type="InterPro" id="IPR000550">
    <property type="entry name" value="Hppk"/>
</dbReference>
<dbReference type="Pfam" id="PF01288">
    <property type="entry name" value="HPPK"/>
    <property type="match status" value="1"/>
</dbReference>
<dbReference type="GO" id="GO:0046654">
    <property type="term" value="P:tetrahydrofolate biosynthetic process"/>
    <property type="evidence" value="ECO:0007669"/>
    <property type="project" value="UniProtKB-UniPathway"/>
</dbReference>
<dbReference type="Gene3D" id="3.30.70.560">
    <property type="entry name" value="7,8-Dihydro-6-hydroxymethylpterin-pyrophosphokinase HPPK"/>
    <property type="match status" value="1"/>
</dbReference>
<keyword evidence="3" id="KW-0808">Transferase</keyword>
<sequence>MFVGVGSNIDPRTHVPRALALLETRFGALRVSRAYRCPSVGFDGDDFINLVIGFDSDEPVADLQAALRRIETECGRDRSVKRASRRMDLDLLLVGDTVLDRDGLTLPRADILEYAFVLRPLAELVPDARHPVLGSTYAALWAAFDDRDQPLTPVTITP</sequence>
<dbReference type="Proteomes" id="UP000285123">
    <property type="component" value="Unassembled WGS sequence"/>
</dbReference>
<evidence type="ECO:0000313" key="9">
    <source>
        <dbReference type="EMBL" id="ROO27956.1"/>
    </source>
</evidence>
<accession>A0A423PQR5</accession>
<evidence type="ECO:0000256" key="5">
    <source>
        <dbReference type="ARBA" id="ARBA00022777"/>
    </source>
</evidence>
<keyword evidence="4" id="KW-0547">Nucleotide-binding</keyword>
<evidence type="ECO:0000259" key="8">
    <source>
        <dbReference type="PROSITE" id="PS00794"/>
    </source>
</evidence>
<proteinExistence type="predicted"/>
<keyword evidence="5 9" id="KW-0418">Kinase</keyword>
<evidence type="ECO:0000256" key="2">
    <source>
        <dbReference type="ARBA" id="ARBA00013253"/>
    </source>
</evidence>
<comment type="pathway">
    <text evidence="1">Cofactor biosynthesis; tetrahydrofolate biosynthesis; 2-amino-4-hydroxy-6-hydroxymethyl-7,8-dihydropteridine diphosphate from 7,8-dihydroneopterin triphosphate: step 4/4.</text>
</comment>
<dbReference type="AlphaFoldDB" id="A0A423PQR5"/>
<dbReference type="InterPro" id="IPR035907">
    <property type="entry name" value="Hppk_sf"/>
</dbReference>
<comment type="caution">
    <text evidence="9">The sequence shown here is derived from an EMBL/GenBank/DDBJ whole genome shotgun (WGS) entry which is preliminary data.</text>
</comment>
<dbReference type="SUPFAM" id="SSF55083">
    <property type="entry name" value="6-hydroxymethyl-7,8-dihydropterin pyrophosphokinase, HPPK"/>
    <property type="match status" value="1"/>
</dbReference>
<evidence type="ECO:0000256" key="7">
    <source>
        <dbReference type="ARBA" id="ARBA00022909"/>
    </source>
</evidence>
<organism evidence="9 10">
    <name type="scientific">Salinisphaera orenii YIM 95161</name>
    <dbReference type="NCBI Taxonomy" id="1051139"/>
    <lineage>
        <taxon>Bacteria</taxon>
        <taxon>Pseudomonadati</taxon>
        <taxon>Pseudomonadota</taxon>
        <taxon>Gammaproteobacteria</taxon>
        <taxon>Salinisphaerales</taxon>
        <taxon>Salinisphaeraceae</taxon>
        <taxon>Salinisphaera</taxon>
    </lineage>
</organism>
<dbReference type="EC" id="2.7.6.3" evidence="2"/>